<dbReference type="AlphaFoldDB" id="A0AAV2CYD7"/>
<proteinExistence type="predicted"/>
<gene>
    <name evidence="1" type="ORF">LTRI10_LOCUS8928</name>
</gene>
<evidence type="ECO:0000313" key="2">
    <source>
        <dbReference type="Proteomes" id="UP001497516"/>
    </source>
</evidence>
<keyword evidence="2" id="KW-1185">Reference proteome</keyword>
<dbReference type="Proteomes" id="UP001497516">
    <property type="component" value="Chromosome 10"/>
</dbReference>
<dbReference type="EMBL" id="OZ034814">
    <property type="protein sequence ID" value="CAL1361558.1"/>
    <property type="molecule type" value="Genomic_DNA"/>
</dbReference>
<organism evidence="1 2">
    <name type="scientific">Linum trigynum</name>
    <dbReference type="NCBI Taxonomy" id="586398"/>
    <lineage>
        <taxon>Eukaryota</taxon>
        <taxon>Viridiplantae</taxon>
        <taxon>Streptophyta</taxon>
        <taxon>Embryophyta</taxon>
        <taxon>Tracheophyta</taxon>
        <taxon>Spermatophyta</taxon>
        <taxon>Magnoliopsida</taxon>
        <taxon>eudicotyledons</taxon>
        <taxon>Gunneridae</taxon>
        <taxon>Pentapetalae</taxon>
        <taxon>rosids</taxon>
        <taxon>fabids</taxon>
        <taxon>Malpighiales</taxon>
        <taxon>Linaceae</taxon>
        <taxon>Linum</taxon>
    </lineage>
</organism>
<protein>
    <submittedName>
        <fullName evidence="1">Uncharacterized protein</fullName>
    </submittedName>
</protein>
<name>A0AAV2CYD7_9ROSI</name>
<dbReference type="PANTHER" id="PTHR35121">
    <property type="entry name" value="HOMEODOMAIN PROTEIN 8, PUTATIVE-RELATED"/>
    <property type="match status" value="1"/>
</dbReference>
<sequence>MAAGSAVVDGFFWNWVFEGSLSGVHHGIERRPYHRNCSCALHEKTPRRRRWRPRLGWNRAWRWIMAVDGLFLLHLLYFVGDLKEEGLGRDVLLLENHTDVDVDGGFGEVHRQY</sequence>
<reference evidence="1 2" key="1">
    <citation type="submission" date="2024-04" db="EMBL/GenBank/DDBJ databases">
        <authorList>
            <person name="Fracassetti M."/>
        </authorList>
    </citation>
    <scope>NUCLEOTIDE SEQUENCE [LARGE SCALE GENOMIC DNA]</scope>
</reference>
<accession>A0AAV2CYD7</accession>
<evidence type="ECO:0000313" key="1">
    <source>
        <dbReference type="EMBL" id="CAL1361558.1"/>
    </source>
</evidence>
<dbReference type="PANTHER" id="PTHR35121:SF2">
    <property type="entry name" value="SWIM-TYPE DOMAIN-CONTAINING PROTEIN"/>
    <property type="match status" value="1"/>
</dbReference>